<gene>
    <name evidence="2" type="ORF">Acy02nite_57620</name>
</gene>
<dbReference type="EMBL" id="BOMH01000041">
    <property type="protein sequence ID" value="GID67881.1"/>
    <property type="molecule type" value="Genomic_DNA"/>
</dbReference>
<dbReference type="Pfam" id="PF01370">
    <property type="entry name" value="Epimerase"/>
    <property type="match status" value="1"/>
</dbReference>
<dbReference type="InterPro" id="IPR036291">
    <property type="entry name" value="NAD(P)-bd_dom_sf"/>
</dbReference>
<accession>A0A919ME64</accession>
<dbReference type="Gene3D" id="3.40.50.720">
    <property type="entry name" value="NAD(P)-binding Rossmann-like Domain"/>
    <property type="match status" value="1"/>
</dbReference>
<name>A0A919ME64_9ACTN</name>
<dbReference type="PANTHER" id="PTHR48079:SF6">
    <property type="entry name" value="NAD(P)-BINDING DOMAIN-CONTAINING PROTEIN-RELATED"/>
    <property type="match status" value="1"/>
</dbReference>
<organism evidence="2 3">
    <name type="scientific">Actinoplanes cyaneus</name>
    <dbReference type="NCBI Taxonomy" id="52696"/>
    <lineage>
        <taxon>Bacteria</taxon>
        <taxon>Bacillati</taxon>
        <taxon>Actinomycetota</taxon>
        <taxon>Actinomycetes</taxon>
        <taxon>Micromonosporales</taxon>
        <taxon>Micromonosporaceae</taxon>
        <taxon>Actinoplanes</taxon>
    </lineage>
</organism>
<comment type="caution">
    <text evidence="2">The sequence shown here is derived from an EMBL/GenBank/DDBJ whole genome shotgun (WGS) entry which is preliminary data.</text>
</comment>
<evidence type="ECO:0000313" key="2">
    <source>
        <dbReference type="EMBL" id="GID67881.1"/>
    </source>
</evidence>
<dbReference type="GO" id="GO:0004029">
    <property type="term" value="F:aldehyde dehydrogenase (NAD+) activity"/>
    <property type="evidence" value="ECO:0007669"/>
    <property type="project" value="TreeGrafter"/>
</dbReference>
<sequence>MRIFVAGATGAVGRLLVPLLLSDGHQVTGTTRSSAGVRALTAQGATGIQVDVYDRPALTTALREAEPDVVIHQLTALGDHNLADNARIRREGTRHLVDATTSAGVRRLIVQSIAWAYQPGDVPAAEETPLDLAASGPRAQTVGGVHALETQAAEIDEHVILRYGALYGPGTWYRPGDRIGELFRSGGFTATDAVTSFLHVEDAARAAVAALGWPAGAYNIVDDEPAPARTWAPVFARTAGAPTPPVAPGRAPWERGADNTLARTKLDWHPEHPTWRTGFAAA</sequence>
<dbReference type="GO" id="GO:0005737">
    <property type="term" value="C:cytoplasm"/>
    <property type="evidence" value="ECO:0007669"/>
    <property type="project" value="TreeGrafter"/>
</dbReference>
<feature type="domain" description="NAD-dependent epimerase/dehydratase" evidence="1">
    <location>
        <begin position="3"/>
        <end position="220"/>
    </location>
</feature>
<dbReference type="InterPro" id="IPR001509">
    <property type="entry name" value="Epimerase_deHydtase"/>
</dbReference>
<dbReference type="RefSeq" id="WP_203746087.1">
    <property type="nucleotide sequence ID" value="NZ_BAAAUC010000008.1"/>
</dbReference>
<evidence type="ECO:0000313" key="3">
    <source>
        <dbReference type="Proteomes" id="UP000619479"/>
    </source>
</evidence>
<dbReference type="AlphaFoldDB" id="A0A919ME64"/>
<dbReference type="SUPFAM" id="SSF51735">
    <property type="entry name" value="NAD(P)-binding Rossmann-fold domains"/>
    <property type="match status" value="1"/>
</dbReference>
<proteinExistence type="predicted"/>
<reference evidence="2" key="1">
    <citation type="submission" date="2021-01" db="EMBL/GenBank/DDBJ databases">
        <title>Whole genome shotgun sequence of Actinoplanes cyaneus NBRC 14990.</title>
        <authorList>
            <person name="Komaki H."/>
            <person name="Tamura T."/>
        </authorList>
    </citation>
    <scope>NUCLEOTIDE SEQUENCE</scope>
    <source>
        <strain evidence="2">NBRC 14990</strain>
    </source>
</reference>
<evidence type="ECO:0000259" key="1">
    <source>
        <dbReference type="Pfam" id="PF01370"/>
    </source>
</evidence>
<dbReference type="Proteomes" id="UP000619479">
    <property type="component" value="Unassembled WGS sequence"/>
</dbReference>
<dbReference type="InterPro" id="IPR051783">
    <property type="entry name" value="NAD(P)-dependent_oxidoreduct"/>
</dbReference>
<dbReference type="PANTHER" id="PTHR48079">
    <property type="entry name" value="PROTEIN YEEZ"/>
    <property type="match status" value="1"/>
</dbReference>
<keyword evidence="3" id="KW-1185">Reference proteome</keyword>
<protein>
    <submittedName>
        <fullName evidence="2">dTDP-glucose 4,6-dehydratase</fullName>
    </submittedName>
</protein>